<dbReference type="EMBL" id="AP011481">
    <property type="protein sequence ID" value="BBD82402.1"/>
    <property type="molecule type" value="Genomic_DNA"/>
</dbReference>
<reference evidence="1" key="1">
    <citation type="submission" date="2009-05" db="EMBL/GenBank/DDBJ databases">
        <title>Oryza sativa Indica Group genomic DNA, chromosome 11, BAC clone:K0123C06, cultivar:Kasalath.</title>
        <authorList>
            <person name="Matsumoto T."/>
            <person name="Wu J."/>
            <person name="Kanamori H."/>
        </authorList>
    </citation>
    <scope>NUCLEOTIDE SEQUENCE</scope>
</reference>
<organism evidence="2">
    <name type="scientific">Oryza sativa subsp. indica</name>
    <name type="common">Rice</name>
    <dbReference type="NCBI Taxonomy" id="39946"/>
    <lineage>
        <taxon>Eukaryota</taxon>
        <taxon>Viridiplantae</taxon>
        <taxon>Streptophyta</taxon>
        <taxon>Embryophyta</taxon>
        <taxon>Tracheophyta</taxon>
        <taxon>Spermatophyta</taxon>
        <taxon>Magnoliopsida</taxon>
        <taxon>Liliopsida</taxon>
        <taxon>Poales</taxon>
        <taxon>Poaceae</taxon>
        <taxon>BOP clade</taxon>
        <taxon>Oryzoideae</taxon>
        <taxon>Oryzeae</taxon>
        <taxon>Oryzinae</taxon>
        <taxon>Oryza</taxon>
        <taxon>Oryza sativa</taxon>
    </lineage>
</organism>
<dbReference type="EMBL" id="AP011482">
    <property type="protein sequence ID" value="BBD82415.1"/>
    <property type="molecule type" value="Genomic_DNA"/>
</dbReference>
<name>A0A679B9J0_ORYSI</name>
<reference evidence="2" key="2">
    <citation type="submission" date="2009-05" db="EMBL/GenBank/DDBJ databases">
        <title>Oryza sativa Indica Group genomic DNA, chromosome 11, BAC clone:K0367D03, cultivar:Kasalath.</title>
        <authorList>
            <person name="Matsumoto T."/>
            <person name="Wu J."/>
            <person name="Kanamori H."/>
        </authorList>
    </citation>
    <scope>NUCLEOTIDE SEQUENCE</scope>
</reference>
<dbReference type="AlphaFoldDB" id="A0A679B9J0"/>
<evidence type="ECO:0000313" key="2">
    <source>
        <dbReference type="EMBL" id="BBD82415.1"/>
    </source>
</evidence>
<accession>A0A679B9J0</accession>
<proteinExistence type="predicted"/>
<protein>
    <submittedName>
        <fullName evidence="2">Uncharacterized protein</fullName>
    </submittedName>
</protein>
<gene>
    <name evidence="2" type="primary">K0367D03.19</name>
    <name evidence="1" type="synonym">K0123C06.42</name>
</gene>
<evidence type="ECO:0000313" key="1">
    <source>
        <dbReference type="EMBL" id="BBD82402.1"/>
    </source>
</evidence>
<sequence length="62" mass="6560">MARCKGRRRPATVAASDRFHPSLTDFAIVRRPPLEDAATASLLPCPLPLGRSGKTGMGVDGL</sequence>